<dbReference type="InterPro" id="IPR027469">
    <property type="entry name" value="Cation_efflux_TMD_sf"/>
</dbReference>
<dbReference type="Pfam" id="PF01545">
    <property type="entry name" value="Cation_efflux"/>
    <property type="match status" value="1"/>
</dbReference>
<dbReference type="EMBL" id="CP146016">
    <property type="protein sequence ID" value="WWQ61489.1"/>
    <property type="molecule type" value="Genomic_DNA"/>
</dbReference>
<feature type="transmembrane region" description="Helical" evidence="6">
    <location>
        <begin position="111"/>
        <end position="131"/>
    </location>
</feature>
<gene>
    <name evidence="8" type="ORF">V6M85_05280</name>
</gene>
<dbReference type="GeneID" id="89336158"/>
<sequence length="294" mass="33802">MISIKVLRRVSFIFLVTGIFLIPIFLFEFLFGAFFKSYILLADSYHALIDSLISFLFYFTLLKINTKSKRFPWGLYNLESLVVLTASIFVAYLSVNLVVDMFKAPTISDIPIWYSIILFVSSAYSFMIYVIERRYRYISVVRNDMNHSLLDSATEIISGIGLIVQSSLFTNLITIGIVLFTFSDIINQLKDTILSILGASYDSPLKFKLLNELRAKNISVVNLYLRKLGSFYAVYAYIALPKDITLGKAYRIKKKAKRIISKYDNIVLVDIKLIPLAEKKKKKILNQVNTFYSR</sequence>
<dbReference type="InterPro" id="IPR058533">
    <property type="entry name" value="Cation_efflux_TM"/>
</dbReference>
<evidence type="ECO:0000256" key="5">
    <source>
        <dbReference type="ARBA" id="ARBA00023136"/>
    </source>
</evidence>
<dbReference type="PANTHER" id="PTHR43840:SF30">
    <property type="entry name" value="TRANSPORT PROTEIN, HYPOTHETICAL"/>
    <property type="match status" value="1"/>
</dbReference>
<keyword evidence="3 6" id="KW-0812">Transmembrane</keyword>
<dbReference type="GO" id="GO:0016020">
    <property type="term" value="C:membrane"/>
    <property type="evidence" value="ECO:0007669"/>
    <property type="project" value="UniProtKB-SubCell"/>
</dbReference>
<feature type="domain" description="Cation efflux protein transmembrane" evidence="7">
    <location>
        <begin position="21"/>
        <end position="197"/>
    </location>
</feature>
<dbReference type="SUPFAM" id="SSF161111">
    <property type="entry name" value="Cation efflux protein transmembrane domain-like"/>
    <property type="match status" value="1"/>
</dbReference>
<evidence type="ECO:0000256" key="2">
    <source>
        <dbReference type="ARBA" id="ARBA00022448"/>
    </source>
</evidence>
<keyword evidence="4 6" id="KW-1133">Transmembrane helix</keyword>
<name>A0AAX4L3E3_9CREN</name>
<dbReference type="GO" id="GO:0008324">
    <property type="term" value="F:monoatomic cation transmembrane transporter activity"/>
    <property type="evidence" value="ECO:0007669"/>
    <property type="project" value="InterPro"/>
</dbReference>
<dbReference type="Gene3D" id="1.20.1510.10">
    <property type="entry name" value="Cation efflux protein transmembrane domain"/>
    <property type="match status" value="1"/>
</dbReference>
<evidence type="ECO:0000256" key="1">
    <source>
        <dbReference type="ARBA" id="ARBA00004141"/>
    </source>
</evidence>
<evidence type="ECO:0000256" key="4">
    <source>
        <dbReference type="ARBA" id="ARBA00022989"/>
    </source>
</evidence>
<evidence type="ECO:0000256" key="6">
    <source>
        <dbReference type="SAM" id="Phobius"/>
    </source>
</evidence>
<feature type="transmembrane region" description="Helical" evidence="6">
    <location>
        <begin position="12"/>
        <end position="35"/>
    </location>
</feature>
<keyword evidence="9" id="KW-1185">Reference proteome</keyword>
<feature type="transmembrane region" description="Helical" evidence="6">
    <location>
        <begin position="152"/>
        <end position="182"/>
    </location>
</feature>
<dbReference type="Proteomes" id="UP001432202">
    <property type="component" value="Chromosome"/>
</dbReference>
<keyword evidence="2" id="KW-0813">Transport</keyword>
<evidence type="ECO:0000313" key="8">
    <source>
        <dbReference type="EMBL" id="WWQ61489.1"/>
    </source>
</evidence>
<accession>A0AAX4L3E3</accession>
<proteinExistence type="predicted"/>
<evidence type="ECO:0000256" key="3">
    <source>
        <dbReference type="ARBA" id="ARBA00022692"/>
    </source>
</evidence>
<dbReference type="RefSeq" id="WP_338603904.1">
    <property type="nucleotide sequence ID" value="NZ_CP146016.1"/>
</dbReference>
<evidence type="ECO:0000259" key="7">
    <source>
        <dbReference type="Pfam" id="PF01545"/>
    </source>
</evidence>
<dbReference type="InterPro" id="IPR050291">
    <property type="entry name" value="CDF_Transporter"/>
</dbReference>
<keyword evidence="5 6" id="KW-0472">Membrane</keyword>
<dbReference type="AlphaFoldDB" id="A0AAX4L3E3"/>
<organism evidence="8 9">
    <name type="scientific">Sulfolobus tengchongensis</name>
    <dbReference type="NCBI Taxonomy" id="207809"/>
    <lineage>
        <taxon>Archaea</taxon>
        <taxon>Thermoproteota</taxon>
        <taxon>Thermoprotei</taxon>
        <taxon>Sulfolobales</taxon>
        <taxon>Sulfolobaceae</taxon>
        <taxon>Sulfolobus</taxon>
    </lineage>
</organism>
<feature type="transmembrane region" description="Helical" evidence="6">
    <location>
        <begin position="47"/>
        <end position="64"/>
    </location>
</feature>
<dbReference type="PANTHER" id="PTHR43840">
    <property type="entry name" value="MITOCHONDRIAL METAL TRANSPORTER 1-RELATED"/>
    <property type="match status" value="1"/>
</dbReference>
<comment type="subcellular location">
    <subcellularLocation>
        <location evidence="1">Membrane</location>
        <topology evidence="1">Multi-pass membrane protein</topology>
    </subcellularLocation>
</comment>
<feature type="transmembrane region" description="Helical" evidence="6">
    <location>
        <begin position="76"/>
        <end position="99"/>
    </location>
</feature>
<reference evidence="8 9" key="1">
    <citation type="submission" date="2024-02" db="EMBL/GenBank/DDBJ databases">
        <title>STSV induces naive adaptation in Sulfolobus.</title>
        <authorList>
            <person name="Xiang X."/>
            <person name="Song M."/>
        </authorList>
    </citation>
    <scope>NUCLEOTIDE SEQUENCE [LARGE SCALE GENOMIC DNA]</scope>
    <source>
        <strain evidence="8 9">RT2</strain>
    </source>
</reference>
<evidence type="ECO:0000313" key="9">
    <source>
        <dbReference type="Proteomes" id="UP001432202"/>
    </source>
</evidence>
<protein>
    <submittedName>
        <fullName evidence="8">Cation transporter</fullName>
    </submittedName>
</protein>